<reference evidence="1 2" key="1">
    <citation type="submission" date="2017-10" db="EMBL/GenBank/DDBJ databases">
        <title>Genomic analysis of the genus Acetobacter.</title>
        <authorList>
            <person name="Kim K.H."/>
            <person name="Chun B.H."/>
            <person name="Son A.R."/>
            <person name="Jeon C.O."/>
        </authorList>
    </citation>
    <scope>NUCLEOTIDE SEQUENCE [LARGE SCALE GENOMIC DNA]</scope>
    <source>
        <strain evidence="1 2">LHT 2458</strain>
    </source>
</reference>
<protein>
    <submittedName>
        <fullName evidence="1">Uncharacterized protein</fullName>
    </submittedName>
</protein>
<evidence type="ECO:0000313" key="1">
    <source>
        <dbReference type="EMBL" id="PHY94728.1"/>
    </source>
</evidence>
<dbReference type="RefSeq" id="WP_099540754.1">
    <property type="nucleotide sequence ID" value="NZ_PEBQ01000074.1"/>
</dbReference>
<keyword evidence="2" id="KW-1185">Reference proteome</keyword>
<accession>A0A2G4RDV9</accession>
<organism evidence="1 2">
    <name type="scientific">Acetobacter pomorum</name>
    <dbReference type="NCBI Taxonomy" id="65959"/>
    <lineage>
        <taxon>Bacteria</taxon>
        <taxon>Pseudomonadati</taxon>
        <taxon>Pseudomonadota</taxon>
        <taxon>Alphaproteobacteria</taxon>
        <taxon>Acetobacterales</taxon>
        <taxon>Acetobacteraceae</taxon>
        <taxon>Acetobacter</taxon>
    </lineage>
</organism>
<proteinExistence type="predicted"/>
<sequence length="306" mass="34032">MLNGISHKEWSGIPSHLAECQGNQSNEFFWITFPEEMGNEHGSLEIYPARYDQIKQVWHINGNAVTPEALSELANYAGRVRTLAESQDCEEVICRLILAADLAIRICTGSEPSTNKKISSIKDILQKALKSAAAIQCGNVNSNNNGEKNNIAEVSSTLGLLAKNSHFKKIATYFQSPPLGRCDENIEPYGHWAAFNGWHVLSMQKGINTEKIAAFWRAASKQYMDSSDPEKASPISVDNQKITYEGPILSPEEMNLHDKAIYKKGVEDSLGEIRSLCTENRWRPFSAMTIVKAIDEILAESDLSQK</sequence>
<dbReference type="Proteomes" id="UP000228751">
    <property type="component" value="Unassembled WGS sequence"/>
</dbReference>
<evidence type="ECO:0000313" key="2">
    <source>
        <dbReference type="Proteomes" id="UP000228751"/>
    </source>
</evidence>
<dbReference type="EMBL" id="PEBQ01000074">
    <property type="protein sequence ID" value="PHY94728.1"/>
    <property type="molecule type" value="Genomic_DNA"/>
</dbReference>
<comment type="caution">
    <text evidence="1">The sequence shown here is derived from an EMBL/GenBank/DDBJ whole genome shotgun (WGS) entry which is preliminary data.</text>
</comment>
<gene>
    <name evidence="1" type="ORF">CSR02_04725</name>
</gene>
<name>A0A2G4RDV9_9PROT</name>
<dbReference type="AlphaFoldDB" id="A0A2G4RDV9"/>